<dbReference type="InterPro" id="IPR011990">
    <property type="entry name" value="TPR-like_helical_dom_sf"/>
</dbReference>
<feature type="domain" description="CHAT" evidence="2">
    <location>
        <begin position="511"/>
        <end position="692"/>
    </location>
</feature>
<proteinExistence type="predicted"/>
<dbReference type="Proteomes" id="UP000030661">
    <property type="component" value="Unassembled WGS sequence"/>
</dbReference>
<name>A0A081C9R3_VECG1</name>
<dbReference type="InterPro" id="IPR019734">
    <property type="entry name" value="TPR_rpt"/>
</dbReference>
<sequence length="728" mass="81118">MKHHIWRRNILYGLGLLSLLLYGSMTIAAQWYEYYLEAQHAAAVGEWDKAIELFEKAIDQEPTPEKGKRTYGTQRIDYYPYLELGQAYLNAGDLVNACRVCEKSWEYGIAPEDEIAACLQKACAPMMEERPGSRPMPEPQLPMIPLPVAPSEATPTPQVFYSVVEEVEITRYPTMETQEQVVPGQEFTVQVSLTEEQITPDVTIAQGKTTEAGELALSLPALDQWEIEIALFGEGFQFRNNQNTGKITLPQEGDSTPALFYLTAQPISEAQRVRKLYATLWYQGKYLAKIQREILVVQSPAAMETETQTPASASLTTTQGQAATVVPYDMFLPPDLTVYIVTAPDPAASQTSWITISSPFLQLTLDTFSTPAGMEDWLSMHYTKISQAGRGLTLLGTSAIRETQPTPAPIEKERRLALLKGLGRELYQKFAPPAFKNAFWTLKDKLGDEFDSIQIFTNDPTLPWELMRPVRPNDSDEQDFLGITFCIARWHVSQGVMPLESPPPQIPLETLFVISPEYTGDMALPGVTVELEALQQMEGFQHVNGRFEALQSLFAGAKLKPGIIHYAGHGMVEENIPDVKDYAMYLEDGSLDVMTWRGLVSGRKLSDDQAYPLFFFNACDLGQASYIANFVDGWAPAVLESGASGYIGGLWPLSDQGAAAFAVRFYELLTENLAWGSVNVADILRQTRAQVYEYGDPTFLAYVYYGYPNFLLLAPDEGLDLSSSVELF</sequence>
<organism evidence="3">
    <name type="scientific">Vecturithrix granuli</name>
    <dbReference type="NCBI Taxonomy" id="1499967"/>
    <lineage>
        <taxon>Bacteria</taxon>
        <taxon>Candidatus Moduliflexota</taxon>
        <taxon>Candidatus Vecturitrichia</taxon>
        <taxon>Candidatus Vecturitrichales</taxon>
        <taxon>Candidatus Vecturitrichaceae</taxon>
        <taxon>Candidatus Vecturithrix</taxon>
    </lineage>
</organism>
<evidence type="ECO:0000256" key="1">
    <source>
        <dbReference type="PROSITE-ProRule" id="PRU00339"/>
    </source>
</evidence>
<keyword evidence="1" id="KW-0802">TPR repeat</keyword>
<feature type="repeat" description="TPR" evidence="1">
    <location>
        <begin position="31"/>
        <end position="64"/>
    </location>
</feature>
<dbReference type="AlphaFoldDB" id="A0A081C9R3"/>
<dbReference type="Gene3D" id="1.25.40.10">
    <property type="entry name" value="Tetratricopeptide repeat domain"/>
    <property type="match status" value="1"/>
</dbReference>
<evidence type="ECO:0000313" key="4">
    <source>
        <dbReference type="Proteomes" id="UP000030661"/>
    </source>
</evidence>
<protein>
    <recommendedName>
        <fullName evidence="2">CHAT domain-containing protein</fullName>
    </recommendedName>
</protein>
<evidence type="ECO:0000259" key="2">
    <source>
        <dbReference type="Pfam" id="PF12770"/>
    </source>
</evidence>
<dbReference type="Pfam" id="PF12770">
    <property type="entry name" value="CHAT"/>
    <property type="match status" value="1"/>
</dbReference>
<dbReference type="InterPro" id="IPR024983">
    <property type="entry name" value="CHAT_dom"/>
</dbReference>
<evidence type="ECO:0000313" key="3">
    <source>
        <dbReference type="EMBL" id="GAK61318.1"/>
    </source>
</evidence>
<dbReference type="SUPFAM" id="SSF48452">
    <property type="entry name" value="TPR-like"/>
    <property type="match status" value="1"/>
</dbReference>
<accession>A0A081C9R3</accession>
<reference evidence="3" key="1">
    <citation type="journal article" date="2015" name="PeerJ">
        <title>First genomic representation of candidate bacterial phylum KSB3 points to enhanced environmental sensing as a trigger of wastewater bulking.</title>
        <authorList>
            <person name="Sekiguchi Y."/>
            <person name="Ohashi A."/>
            <person name="Parks D.H."/>
            <person name="Yamauchi T."/>
            <person name="Tyson G.W."/>
            <person name="Hugenholtz P."/>
        </authorList>
    </citation>
    <scope>NUCLEOTIDE SEQUENCE [LARGE SCALE GENOMIC DNA]</scope>
</reference>
<keyword evidence="4" id="KW-1185">Reference proteome</keyword>
<dbReference type="EMBL" id="DF820478">
    <property type="protein sequence ID" value="GAK61318.1"/>
    <property type="molecule type" value="Genomic_DNA"/>
</dbReference>
<dbReference type="PROSITE" id="PS50005">
    <property type="entry name" value="TPR"/>
    <property type="match status" value="1"/>
</dbReference>
<gene>
    <name evidence="3" type="ORF">U27_01218</name>
</gene>
<dbReference type="HOGENOM" id="CLU_380229_0_0_0"/>
<dbReference type="eggNOG" id="COG4995">
    <property type="taxonomic scope" value="Bacteria"/>
</dbReference>
<dbReference type="STRING" id="1499967.U27_01218"/>